<dbReference type="RefSeq" id="WP_188862977.1">
    <property type="nucleotide sequence ID" value="NZ_BMLT01000021.1"/>
</dbReference>
<dbReference type="Pfam" id="PF04233">
    <property type="entry name" value="Phage_Mu_F"/>
    <property type="match status" value="1"/>
</dbReference>
<evidence type="ECO:0000313" key="3">
    <source>
        <dbReference type="EMBL" id="GGO89028.1"/>
    </source>
</evidence>
<dbReference type="AlphaFoldDB" id="A0A918DYZ8"/>
<feature type="region of interest" description="Disordered" evidence="1">
    <location>
        <begin position="273"/>
        <end position="292"/>
    </location>
</feature>
<evidence type="ECO:0000259" key="2">
    <source>
        <dbReference type="Pfam" id="PF04233"/>
    </source>
</evidence>
<protein>
    <recommendedName>
        <fullName evidence="2">Phage head morphogenesis domain-containing protein</fullName>
    </recommendedName>
</protein>
<accession>A0A918DYZ8</accession>
<evidence type="ECO:0000313" key="4">
    <source>
        <dbReference type="Proteomes" id="UP000599578"/>
    </source>
</evidence>
<proteinExistence type="predicted"/>
<name>A0A918DYZ8_9GAMM</name>
<dbReference type="InterPro" id="IPR006528">
    <property type="entry name" value="Phage_head_morphogenesis_dom"/>
</dbReference>
<gene>
    <name evidence="3" type="ORF">GCM10011348_45820</name>
</gene>
<dbReference type="EMBL" id="BMLT01000021">
    <property type="protein sequence ID" value="GGO89028.1"/>
    <property type="molecule type" value="Genomic_DNA"/>
</dbReference>
<sequence>MARLTRREAEEIRKLHSSAMRRAVLSAFTDIKNDVVLADLVARIEAGDIDGALAAINLVAAKFAAMDAALIAAYTAGGTRTANVIGTLNNGQSRVVFGFDVRAPRAERWLQDRSSELIVEIIQDQRDMIRDALERRMVTGHNPRTTALDIVGRIDRTTKRRTGGLIGLTRNQSQYVSNMIDDLTDIQNPISAGRYFSRDRRDRRFDSVIRRAIDEGKDLTAQQVRAISARYEDSLLQLRGETIGRTESINALRAGQQESVLQAMDVEGIRHSEAQKEWDASGDSRTRSDHRRMEGQAVPIDQPFIAPDGSRLMYPGDSSLGASAEQTIQCRCRQRTKVDFLGSALRLEGF</sequence>
<feature type="domain" description="Phage head morphogenesis" evidence="2">
    <location>
        <begin position="207"/>
        <end position="334"/>
    </location>
</feature>
<organism evidence="3 4">
    <name type="scientific">Marinobacterium nitratireducens</name>
    <dbReference type="NCBI Taxonomy" id="518897"/>
    <lineage>
        <taxon>Bacteria</taxon>
        <taxon>Pseudomonadati</taxon>
        <taxon>Pseudomonadota</taxon>
        <taxon>Gammaproteobacteria</taxon>
        <taxon>Oceanospirillales</taxon>
        <taxon>Oceanospirillaceae</taxon>
        <taxon>Marinobacterium</taxon>
    </lineage>
</organism>
<comment type="caution">
    <text evidence="3">The sequence shown here is derived from an EMBL/GenBank/DDBJ whole genome shotgun (WGS) entry which is preliminary data.</text>
</comment>
<reference evidence="3 4" key="1">
    <citation type="journal article" date="2014" name="Int. J. Syst. Evol. Microbiol.">
        <title>Complete genome sequence of Corynebacterium casei LMG S-19264T (=DSM 44701T), isolated from a smear-ripened cheese.</title>
        <authorList>
            <consortium name="US DOE Joint Genome Institute (JGI-PGF)"/>
            <person name="Walter F."/>
            <person name="Albersmeier A."/>
            <person name="Kalinowski J."/>
            <person name="Ruckert C."/>
        </authorList>
    </citation>
    <scope>NUCLEOTIDE SEQUENCE [LARGE SCALE GENOMIC DNA]</scope>
    <source>
        <strain evidence="3 4">CGMCC 1.7286</strain>
    </source>
</reference>
<keyword evidence="4" id="KW-1185">Reference proteome</keyword>
<dbReference type="Proteomes" id="UP000599578">
    <property type="component" value="Unassembled WGS sequence"/>
</dbReference>
<evidence type="ECO:0000256" key="1">
    <source>
        <dbReference type="SAM" id="MobiDB-lite"/>
    </source>
</evidence>